<organism evidence="2 3">
    <name type="scientific">Pelobates cultripes</name>
    <name type="common">Western spadefoot toad</name>
    <dbReference type="NCBI Taxonomy" id="61616"/>
    <lineage>
        <taxon>Eukaryota</taxon>
        <taxon>Metazoa</taxon>
        <taxon>Chordata</taxon>
        <taxon>Craniata</taxon>
        <taxon>Vertebrata</taxon>
        <taxon>Euteleostomi</taxon>
        <taxon>Amphibia</taxon>
        <taxon>Batrachia</taxon>
        <taxon>Anura</taxon>
        <taxon>Pelobatoidea</taxon>
        <taxon>Pelobatidae</taxon>
        <taxon>Pelobates</taxon>
    </lineage>
</organism>
<reference evidence="2" key="1">
    <citation type="submission" date="2022-03" db="EMBL/GenBank/DDBJ databases">
        <authorList>
            <person name="Alioto T."/>
            <person name="Alioto T."/>
            <person name="Gomez Garrido J."/>
        </authorList>
    </citation>
    <scope>NUCLEOTIDE SEQUENCE</scope>
</reference>
<accession>A0AAD1WFZ5</accession>
<evidence type="ECO:0000313" key="3">
    <source>
        <dbReference type="Proteomes" id="UP001295444"/>
    </source>
</evidence>
<evidence type="ECO:0000256" key="1">
    <source>
        <dbReference type="SAM" id="MobiDB-lite"/>
    </source>
</evidence>
<keyword evidence="3" id="KW-1185">Reference proteome</keyword>
<gene>
    <name evidence="2" type="ORF">PECUL_23A037487</name>
</gene>
<feature type="compositionally biased region" description="Basic and acidic residues" evidence="1">
    <location>
        <begin position="85"/>
        <end position="96"/>
    </location>
</feature>
<name>A0AAD1WFZ5_PELCU</name>
<dbReference type="EMBL" id="OW240917">
    <property type="protein sequence ID" value="CAH2302936.1"/>
    <property type="molecule type" value="Genomic_DNA"/>
</dbReference>
<feature type="compositionally biased region" description="Basic and acidic residues" evidence="1">
    <location>
        <begin position="123"/>
        <end position="132"/>
    </location>
</feature>
<proteinExistence type="predicted"/>
<feature type="compositionally biased region" description="Polar residues" evidence="1">
    <location>
        <begin position="17"/>
        <end position="31"/>
    </location>
</feature>
<dbReference type="Proteomes" id="UP001295444">
    <property type="component" value="Chromosome 06"/>
</dbReference>
<feature type="region of interest" description="Disordered" evidence="1">
    <location>
        <begin position="49"/>
        <end position="137"/>
    </location>
</feature>
<protein>
    <submittedName>
        <fullName evidence="2">Uncharacterized protein</fullName>
    </submittedName>
</protein>
<dbReference type="AlphaFoldDB" id="A0AAD1WFZ5"/>
<evidence type="ECO:0000313" key="2">
    <source>
        <dbReference type="EMBL" id="CAH2302936.1"/>
    </source>
</evidence>
<sequence length="193" mass="21862">MGNWRLAQRNLKLKRSYQTSYQSNIPGNSGRQDGGTELAVFQKKKVLTESYEREKPGEGAQFRGHNNQVREEDPRNDVCQAGKRGKWEYDQGKRNESQLSHGGKRKSGKGWGRQMKRGKGGHGSRERPESRRCPTRPRMTVEELNNKLASCTINTEGQPGTNRNVSISSAESNFFEKMEIEMPIVKSPPEAPK</sequence>
<feature type="compositionally biased region" description="Basic residues" evidence="1">
    <location>
        <begin position="102"/>
        <end position="122"/>
    </location>
</feature>
<feature type="region of interest" description="Disordered" evidence="1">
    <location>
        <begin position="17"/>
        <end position="36"/>
    </location>
</feature>